<sequence length="127" mass="14016">MATIPLTEETFRNTVDNHPLVIIDFWASWCGPCKNFAPIFGAAAERHPDILFAKVDTDAEQGLASAFGIRSIPTLMVIREQIIVFREPGAMTAGAFEQLIAQLRAMDMDEIRAELKAQEEGDPDQPG</sequence>
<dbReference type="InterPro" id="IPR005746">
    <property type="entry name" value="Thioredoxin"/>
</dbReference>
<reference evidence="9" key="1">
    <citation type="journal article" date="2019" name="Int. J. Syst. Evol. Microbiol.">
        <title>The Global Catalogue of Microorganisms (GCM) 10K type strain sequencing project: providing services to taxonomists for standard genome sequencing and annotation.</title>
        <authorList>
            <consortium name="The Broad Institute Genomics Platform"/>
            <consortium name="The Broad Institute Genome Sequencing Center for Infectious Disease"/>
            <person name="Wu L."/>
            <person name="Ma J."/>
        </authorList>
    </citation>
    <scope>NUCLEOTIDE SEQUENCE [LARGE SCALE GENOMIC DNA]</scope>
    <source>
        <strain evidence="9">JCM 18715</strain>
    </source>
</reference>
<protein>
    <recommendedName>
        <fullName evidence="6">Thioredoxin</fullName>
    </recommendedName>
</protein>
<dbReference type="PROSITE" id="PS00194">
    <property type="entry name" value="THIOREDOXIN_1"/>
    <property type="match status" value="1"/>
</dbReference>
<keyword evidence="5" id="KW-0676">Redox-active center</keyword>
<dbReference type="PROSITE" id="PS51352">
    <property type="entry name" value="THIOREDOXIN_2"/>
    <property type="match status" value="1"/>
</dbReference>
<evidence type="ECO:0000256" key="4">
    <source>
        <dbReference type="ARBA" id="ARBA00023157"/>
    </source>
</evidence>
<dbReference type="InterPro" id="IPR013766">
    <property type="entry name" value="Thioredoxin_domain"/>
</dbReference>
<evidence type="ECO:0000313" key="9">
    <source>
        <dbReference type="Proteomes" id="UP001500547"/>
    </source>
</evidence>
<evidence type="ECO:0000256" key="1">
    <source>
        <dbReference type="ARBA" id="ARBA00008987"/>
    </source>
</evidence>
<dbReference type="Proteomes" id="UP001500547">
    <property type="component" value="Unassembled WGS sequence"/>
</dbReference>
<evidence type="ECO:0000256" key="3">
    <source>
        <dbReference type="ARBA" id="ARBA00022982"/>
    </source>
</evidence>
<dbReference type="EMBL" id="BAABLD010000017">
    <property type="protein sequence ID" value="GAA5172103.1"/>
    <property type="molecule type" value="Genomic_DNA"/>
</dbReference>
<feature type="domain" description="Thioredoxin" evidence="7">
    <location>
        <begin position="1"/>
        <end position="105"/>
    </location>
</feature>
<dbReference type="CDD" id="cd02947">
    <property type="entry name" value="TRX_family"/>
    <property type="match status" value="1"/>
</dbReference>
<comment type="caution">
    <text evidence="8">The sequence shown here is derived from an EMBL/GenBank/DDBJ whole genome shotgun (WGS) entry which is preliminary data.</text>
</comment>
<dbReference type="Pfam" id="PF00085">
    <property type="entry name" value="Thioredoxin"/>
    <property type="match status" value="1"/>
</dbReference>
<keyword evidence="2" id="KW-0813">Transport</keyword>
<dbReference type="PANTHER" id="PTHR45663:SF40">
    <property type="entry name" value="THIOREDOXIN 2"/>
    <property type="match status" value="1"/>
</dbReference>
<dbReference type="PRINTS" id="PR00421">
    <property type="entry name" value="THIOREDOXIN"/>
</dbReference>
<organism evidence="8 9">
    <name type="scientific">Viridibacterium curvum</name>
    <dbReference type="NCBI Taxonomy" id="1101404"/>
    <lineage>
        <taxon>Bacteria</taxon>
        <taxon>Pseudomonadati</taxon>
        <taxon>Pseudomonadota</taxon>
        <taxon>Betaproteobacteria</taxon>
        <taxon>Rhodocyclales</taxon>
        <taxon>Rhodocyclaceae</taxon>
        <taxon>Viridibacterium</taxon>
    </lineage>
</organism>
<comment type="similarity">
    <text evidence="1">Belongs to the thioredoxin family.</text>
</comment>
<dbReference type="NCBIfam" id="TIGR01068">
    <property type="entry name" value="thioredoxin"/>
    <property type="match status" value="1"/>
</dbReference>
<keyword evidence="4" id="KW-1015">Disulfide bond</keyword>
<dbReference type="InterPro" id="IPR017937">
    <property type="entry name" value="Thioredoxin_CS"/>
</dbReference>
<keyword evidence="9" id="KW-1185">Reference proteome</keyword>
<accession>A0ABP9R6H8</accession>
<dbReference type="SUPFAM" id="SSF52833">
    <property type="entry name" value="Thioredoxin-like"/>
    <property type="match status" value="1"/>
</dbReference>
<evidence type="ECO:0000259" key="7">
    <source>
        <dbReference type="PROSITE" id="PS51352"/>
    </source>
</evidence>
<evidence type="ECO:0000256" key="6">
    <source>
        <dbReference type="NCBIfam" id="TIGR01068"/>
    </source>
</evidence>
<keyword evidence="3" id="KW-0249">Electron transport</keyword>
<gene>
    <name evidence="8" type="ORF">GCM10025770_37840</name>
</gene>
<evidence type="ECO:0000256" key="2">
    <source>
        <dbReference type="ARBA" id="ARBA00022448"/>
    </source>
</evidence>
<evidence type="ECO:0000256" key="5">
    <source>
        <dbReference type="ARBA" id="ARBA00023284"/>
    </source>
</evidence>
<name>A0ABP9R6H8_9RHOO</name>
<dbReference type="RefSeq" id="WP_345534677.1">
    <property type="nucleotide sequence ID" value="NZ_BAABLD010000017.1"/>
</dbReference>
<dbReference type="Gene3D" id="3.40.30.10">
    <property type="entry name" value="Glutaredoxin"/>
    <property type="match status" value="1"/>
</dbReference>
<evidence type="ECO:0000313" key="8">
    <source>
        <dbReference type="EMBL" id="GAA5172103.1"/>
    </source>
</evidence>
<proteinExistence type="inferred from homology"/>
<dbReference type="PANTHER" id="PTHR45663">
    <property type="entry name" value="GEO12009P1"/>
    <property type="match status" value="1"/>
</dbReference>
<dbReference type="InterPro" id="IPR036249">
    <property type="entry name" value="Thioredoxin-like_sf"/>
</dbReference>